<dbReference type="InterPro" id="IPR005528">
    <property type="entry name" value="ChpA-H"/>
</dbReference>
<evidence type="ECO:0000259" key="12">
    <source>
        <dbReference type="PROSITE" id="PS51884"/>
    </source>
</evidence>
<feature type="domain" description="Gram-positive cocci surface proteins LPxTG" evidence="11">
    <location>
        <begin position="248"/>
        <end position="282"/>
    </location>
</feature>
<evidence type="ECO:0000256" key="7">
    <source>
        <dbReference type="ARBA" id="ARBA00023088"/>
    </source>
</evidence>
<proteinExistence type="predicted"/>
<evidence type="ECO:0000313" key="14">
    <source>
        <dbReference type="Proteomes" id="UP001183824"/>
    </source>
</evidence>
<evidence type="ECO:0000256" key="3">
    <source>
        <dbReference type="ARBA" id="ARBA00022525"/>
    </source>
</evidence>
<dbReference type="InterPro" id="IPR019931">
    <property type="entry name" value="LPXTG_anchor"/>
</dbReference>
<comment type="caution">
    <text evidence="13">The sequence shown here is derived from an EMBL/GenBank/DDBJ whole genome shotgun (WGS) entry which is preliminary data.</text>
</comment>
<keyword evidence="4 10" id="KW-0732">Signal</keyword>
<feature type="domain" description="Chaplin" evidence="12">
    <location>
        <begin position="123"/>
        <end position="163"/>
    </location>
</feature>
<name>A0ABU2VJX5_9ACTN</name>
<keyword evidence="6 8" id="KW-0034">Amyloid</keyword>
<keyword evidence="5" id="KW-0130">Cell adhesion</keyword>
<dbReference type="InterPro" id="IPR006311">
    <property type="entry name" value="TAT_signal"/>
</dbReference>
<dbReference type="Proteomes" id="UP001183824">
    <property type="component" value="Unassembled WGS sequence"/>
</dbReference>
<feature type="chain" id="PRO_5047297660" evidence="10">
    <location>
        <begin position="29"/>
        <end position="282"/>
    </location>
</feature>
<dbReference type="EMBL" id="JAVREZ010000017">
    <property type="protein sequence ID" value="MDT0485883.1"/>
    <property type="molecule type" value="Genomic_DNA"/>
</dbReference>
<evidence type="ECO:0000256" key="4">
    <source>
        <dbReference type="ARBA" id="ARBA00022729"/>
    </source>
</evidence>
<keyword evidence="3" id="KW-0964">Secreted</keyword>
<evidence type="ECO:0000256" key="6">
    <source>
        <dbReference type="ARBA" id="ARBA00023087"/>
    </source>
</evidence>
<comment type="subcellular location">
    <subcellularLocation>
        <location evidence="1">Secreted</location>
        <location evidence="1">Cell wall</location>
    </subcellularLocation>
</comment>
<reference evidence="14" key="1">
    <citation type="submission" date="2023-07" db="EMBL/GenBank/DDBJ databases">
        <title>30 novel species of actinomycetes from the DSMZ collection.</title>
        <authorList>
            <person name="Nouioui I."/>
        </authorList>
    </citation>
    <scope>NUCLEOTIDE SEQUENCE [LARGE SCALE GENOMIC DNA]</scope>
    <source>
        <strain evidence="14">DSM 41640</strain>
    </source>
</reference>
<accession>A0ABU2VJX5</accession>
<feature type="domain" description="Chaplin" evidence="12">
    <location>
        <begin position="39"/>
        <end position="79"/>
    </location>
</feature>
<keyword evidence="7" id="KW-0572">Peptidoglycan-anchor</keyword>
<keyword evidence="14" id="KW-1185">Reference proteome</keyword>
<evidence type="ECO:0000256" key="9">
    <source>
        <dbReference type="SAM" id="MobiDB-lite"/>
    </source>
</evidence>
<dbReference type="RefSeq" id="WP_311718649.1">
    <property type="nucleotide sequence ID" value="NZ_JAVREZ010000017.1"/>
</dbReference>
<feature type="compositionally biased region" description="Basic residues" evidence="9">
    <location>
        <begin position="88"/>
        <end position="101"/>
    </location>
</feature>
<feature type="compositionally biased region" description="Gly residues" evidence="9">
    <location>
        <begin position="102"/>
        <end position="128"/>
    </location>
</feature>
<evidence type="ECO:0000313" key="13">
    <source>
        <dbReference type="EMBL" id="MDT0485883.1"/>
    </source>
</evidence>
<gene>
    <name evidence="13" type="ORF">RNB18_37985</name>
</gene>
<dbReference type="PROSITE" id="PS50847">
    <property type="entry name" value="GRAM_POS_ANCHORING"/>
    <property type="match status" value="1"/>
</dbReference>
<dbReference type="Pfam" id="PF03777">
    <property type="entry name" value="ChpA-C"/>
    <property type="match status" value="2"/>
</dbReference>
<feature type="signal peptide" evidence="10">
    <location>
        <begin position="1"/>
        <end position="28"/>
    </location>
</feature>
<feature type="region of interest" description="Disordered" evidence="9">
    <location>
        <begin position="158"/>
        <end position="247"/>
    </location>
</feature>
<dbReference type="PROSITE" id="PS51318">
    <property type="entry name" value="TAT"/>
    <property type="match status" value="1"/>
</dbReference>
<feature type="compositionally biased region" description="Gly residues" evidence="9">
    <location>
        <begin position="165"/>
        <end position="181"/>
    </location>
</feature>
<evidence type="ECO:0000259" key="11">
    <source>
        <dbReference type="PROSITE" id="PS50847"/>
    </source>
</evidence>
<sequence>MRQVTRKGLMTVAAATGVIAAAGGAAHADSGASGSSANSPGVLSGNTVSVPVHVPVNACGNTVDVVGLLNPAMGNSCGNKGGSGAHGGGHRGHGHGGHGHGGHGGSGSGGSGGSHAGGHTGGSPGVGSGNHVEAPIDVPVNVCGNSVDLIGIGNPAMDNDCENGSGSGSGGGRHTPPGGGHQTPPGSPDQPGSPGNPSHPGNPGNPGNPVEPGHPGSPATPPGGHQTPGGGNHPGTQTVTQPLGSAQLARTGSDLPIGLALPVGAGALLAGTVLYRRARASA</sequence>
<feature type="compositionally biased region" description="Low complexity" evidence="9">
    <location>
        <begin position="189"/>
        <end position="216"/>
    </location>
</feature>
<organism evidence="13 14">
    <name type="scientific">Streptomyces doebereineriae</name>
    <dbReference type="NCBI Taxonomy" id="3075528"/>
    <lineage>
        <taxon>Bacteria</taxon>
        <taxon>Bacillati</taxon>
        <taxon>Actinomycetota</taxon>
        <taxon>Actinomycetes</taxon>
        <taxon>Kitasatosporales</taxon>
        <taxon>Streptomycetaceae</taxon>
        <taxon>Streptomyces</taxon>
    </lineage>
</organism>
<evidence type="ECO:0000256" key="1">
    <source>
        <dbReference type="ARBA" id="ARBA00004191"/>
    </source>
</evidence>
<dbReference type="PROSITE" id="PS51884">
    <property type="entry name" value="CHAPLIN"/>
    <property type="match status" value="2"/>
</dbReference>
<evidence type="ECO:0000256" key="2">
    <source>
        <dbReference type="ARBA" id="ARBA00022512"/>
    </source>
</evidence>
<evidence type="ECO:0000256" key="10">
    <source>
        <dbReference type="SAM" id="SignalP"/>
    </source>
</evidence>
<protein>
    <submittedName>
        <fullName evidence="13">Chaplin</fullName>
    </submittedName>
</protein>
<keyword evidence="2" id="KW-0134">Cell wall</keyword>
<evidence type="ECO:0000256" key="8">
    <source>
        <dbReference type="PROSITE-ProRule" id="PRU01232"/>
    </source>
</evidence>
<evidence type="ECO:0000256" key="5">
    <source>
        <dbReference type="ARBA" id="ARBA00022889"/>
    </source>
</evidence>
<feature type="region of interest" description="Disordered" evidence="9">
    <location>
        <begin position="81"/>
        <end position="133"/>
    </location>
</feature>